<dbReference type="SUPFAM" id="SSF55874">
    <property type="entry name" value="ATPase domain of HSP90 chaperone/DNA topoisomerase II/histidine kinase"/>
    <property type="match status" value="1"/>
</dbReference>
<dbReference type="InterPro" id="IPR004358">
    <property type="entry name" value="Sig_transdc_His_kin-like_C"/>
</dbReference>
<dbReference type="Gene3D" id="3.40.50.2300">
    <property type="match status" value="1"/>
</dbReference>
<protein>
    <recommendedName>
        <fullName evidence="2">histidine kinase</fullName>
        <ecNumber evidence="2">2.7.13.3</ecNumber>
    </recommendedName>
</protein>
<dbReference type="InterPro" id="IPR036097">
    <property type="entry name" value="HisK_dim/P_sf"/>
</dbReference>
<dbReference type="EMBL" id="JBHUII010000004">
    <property type="protein sequence ID" value="MFD2205799.1"/>
    <property type="molecule type" value="Genomic_DNA"/>
</dbReference>
<sequence length="610" mass="68165">MPSSKLFGLAFISKMMLTTIATIFVVLVVIVNALNLKSNISEAEISWQNYSDKAIVQLDSLSSLRNHFGYGGFIHSFKNYVLRRDIKYAQKASESIELVSQELDKLNSHGTGYSNFNLDIVVIRNVLDAYKANLTLMLEQPKSISSIELDNLVRIDDSHALKAMETLNTSIRRNFVIKKEASRLQIRKIKDDANLALLSALIIIFTATVLLWMIWRGEHSARLIQIEREKAEKSTEAKTAVLATMSHEIRTPLTALLGVADLLKVTKTDETQKKYIDIILSSGHHLSSILNDILDISKLTANKVELIPTSFKVDVLAEMIASMYSPAAQSSNLELKVQVDEAIKGVLLLGDLHKIRQILFNLVGNAIKFTDEGSVTLIINQKNQTSDQLTLLISVIDTGIGIHEDQLEHVFDEFSQVEDYKEKSQQGTGLGLAICKKLINLMDGRIYATSEIGVGTTFNCEISIKKDLTKNLSNVPGNTDFLRSFEPTAKPLTVQKVLIVDDNKINRMIVSAHLKKWSIDFDTAEDGEQALEKITNNKYDIVLLDIHMPTKTGLEVIAEIPSHIKSELRVYAFTADLMIESIEKYKRIGFDGTISKPFNIEDLKSIVGIQ</sequence>
<keyword evidence="7" id="KW-0472">Membrane</keyword>
<dbReference type="GO" id="GO:0005524">
    <property type="term" value="F:ATP binding"/>
    <property type="evidence" value="ECO:0007669"/>
    <property type="project" value="UniProtKB-KW"/>
</dbReference>
<dbReference type="CDD" id="cd00082">
    <property type="entry name" value="HisKA"/>
    <property type="match status" value="1"/>
</dbReference>
<keyword evidence="7" id="KW-0812">Transmembrane</keyword>
<keyword evidence="11" id="KW-1185">Reference proteome</keyword>
<keyword evidence="4" id="KW-0808">Transferase</keyword>
<name>A0ABW5BLP7_9PROT</name>
<dbReference type="CDD" id="cd17546">
    <property type="entry name" value="REC_hyHK_CKI1_RcsC-like"/>
    <property type="match status" value="1"/>
</dbReference>
<dbReference type="PANTHER" id="PTHR43047">
    <property type="entry name" value="TWO-COMPONENT HISTIDINE PROTEIN KINASE"/>
    <property type="match status" value="1"/>
</dbReference>
<feature type="domain" description="Response regulatory" evidence="9">
    <location>
        <begin position="496"/>
        <end position="610"/>
    </location>
</feature>
<dbReference type="Pfam" id="PF02518">
    <property type="entry name" value="HATPase_c"/>
    <property type="match status" value="1"/>
</dbReference>
<evidence type="ECO:0000313" key="11">
    <source>
        <dbReference type="Proteomes" id="UP001597294"/>
    </source>
</evidence>
<evidence type="ECO:0000256" key="4">
    <source>
        <dbReference type="ARBA" id="ARBA00022679"/>
    </source>
</evidence>
<dbReference type="InterPro" id="IPR003661">
    <property type="entry name" value="HisK_dim/P_dom"/>
</dbReference>
<feature type="transmembrane region" description="Helical" evidence="7">
    <location>
        <begin position="6"/>
        <end position="31"/>
    </location>
</feature>
<dbReference type="Proteomes" id="UP001597294">
    <property type="component" value="Unassembled WGS sequence"/>
</dbReference>
<dbReference type="SMART" id="SM00388">
    <property type="entry name" value="HisKA"/>
    <property type="match status" value="1"/>
</dbReference>
<evidence type="ECO:0000256" key="5">
    <source>
        <dbReference type="ARBA" id="ARBA00022777"/>
    </source>
</evidence>
<dbReference type="Gene3D" id="3.30.565.10">
    <property type="entry name" value="Histidine kinase-like ATPase, C-terminal domain"/>
    <property type="match status" value="1"/>
</dbReference>
<dbReference type="SUPFAM" id="SSF47384">
    <property type="entry name" value="Homodimeric domain of signal transducing histidine kinase"/>
    <property type="match status" value="1"/>
</dbReference>
<dbReference type="PROSITE" id="PS50110">
    <property type="entry name" value="RESPONSE_REGULATORY"/>
    <property type="match status" value="1"/>
</dbReference>
<dbReference type="SMART" id="SM00387">
    <property type="entry name" value="HATPase_c"/>
    <property type="match status" value="1"/>
</dbReference>
<evidence type="ECO:0000256" key="1">
    <source>
        <dbReference type="ARBA" id="ARBA00000085"/>
    </source>
</evidence>
<dbReference type="InterPro" id="IPR001789">
    <property type="entry name" value="Sig_transdc_resp-reg_receiver"/>
</dbReference>
<dbReference type="Pfam" id="PF00072">
    <property type="entry name" value="Response_reg"/>
    <property type="match status" value="1"/>
</dbReference>
<keyword evidence="10" id="KW-0547">Nucleotide-binding</keyword>
<evidence type="ECO:0000256" key="2">
    <source>
        <dbReference type="ARBA" id="ARBA00012438"/>
    </source>
</evidence>
<keyword evidence="3 6" id="KW-0597">Phosphoprotein</keyword>
<evidence type="ECO:0000259" key="9">
    <source>
        <dbReference type="PROSITE" id="PS50110"/>
    </source>
</evidence>
<evidence type="ECO:0000256" key="7">
    <source>
        <dbReference type="SAM" id="Phobius"/>
    </source>
</evidence>
<dbReference type="SUPFAM" id="SSF52172">
    <property type="entry name" value="CheY-like"/>
    <property type="match status" value="1"/>
</dbReference>
<organism evidence="10 11">
    <name type="scientific">Kiloniella antarctica</name>
    <dbReference type="NCBI Taxonomy" id="1550907"/>
    <lineage>
        <taxon>Bacteria</taxon>
        <taxon>Pseudomonadati</taxon>
        <taxon>Pseudomonadota</taxon>
        <taxon>Alphaproteobacteria</taxon>
        <taxon>Rhodospirillales</taxon>
        <taxon>Kiloniellaceae</taxon>
        <taxon>Kiloniella</taxon>
    </lineage>
</organism>
<dbReference type="InterPro" id="IPR003594">
    <property type="entry name" value="HATPase_dom"/>
</dbReference>
<dbReference type="SMART" id="SM00448">
    <property type="entry name" value="REC"/>
    <property type="match status" value="1"/>
</dbReference>
<keyword evidence="10" id="KW-0067">ATP-binding</keyword>
<dbReference type="RefSeq" id="WP_380250758.1">
    <property type="nucleotide sequence ID" value="NZ_JBHUII010000004.1"/>
</dbReference>
<feature type="modified residue" description="4-aspartylphosphate" evidence="6">
    <location>
        <position position="545"/>
    </location>
</feature>
<dbReference type="PRINTS" id="PR00344">
    <property type="entry name" value="BCTRLSENSOR"/>
</dbReference>
<comment type="catalytic activity">
    <reaction evidence="1">
        <text>ATP + protein L-histidine = ADP + protein N-phospho-L-histidine.</text>
        <dbReference type="EC" id="2.7.13.3"/>
    </reaction>
</comment>
<reference evidence="11" key="1">
    <citation type="journal article" date="2019" name="Int. J. Syst. Evol. Microbiol.">
        <title>The Global Catalogue of Microorganisms (GCM) 10K type strain sequencing project: providing services to taxonomists for standard genome sequencing and annotation.</title>
        <authorList>
            <consortium name="The Broad Institute Genomics Platform"/>
            <consortium name="The Broad Institute Genome Sequencing Center for Infectious Disease"/>
            <person name="Wu L."/>
            <person name="Ma J."/>
        </authorList>
    </citation>
    <scope>NUCLEOTIDE SEQUENCE [LARGE SCALE GENOMIC DNA]</scope>
    <source>
        <strain evidence="11">CGMCC 4.7192</strain>
    </source>
</reference>
<dbReference type="InterPro" id="IPR011006">
    <property type="entry name" value="CheY-like_superfamily"/>
</dbReference>
<dbReference type="InterPro" id="IPR036890">
    <property type="entry name" value="HATPase_C_sf"/>
</dbReference>
<comment type="caution">
    <text evidence="10">The sequence shown here is derived from an EMBL/GenBank/DDBJ whole genome shotgun (WGS) entry which is preliminary data.</text>
</comment>
<dbReference type="Gene3D" id="1.10.287.130">
    <property type="match status" value="1"/>
</dbReference>
<dbReference type="Pfam" id="PF00512">
    <property type="entry name" value="HisKA"/>
    <property type="match status" value="1"/>
</dbReference>
<dbReference type="EC" id="2.7.13.3" evidence="2"/>
<dbReference type="InterPro" id="IPR005467">
    <property type="entry name" value="His_kinase_dom"/>
</dbReference>
<dbReference type="PROSITE" id="PS50109">
    <property type="entry name" value="HIS_KIN"/>
    <property type="match status" value="1"/>
</dbReference>
<proteinExistence type="predicted"/>
<keyword evidence="5" id="KW-0418">Kinase</keyword>
<evidence type="ECO:0000256" key="3">
    <source>
        <dbReference type="ARBA" id="ARBA00022553"/>
    </source>
</evidence>
<keyword evidence="7" id="KW-1133">Transmembrane helix</keyword>
<dbReference type="CDD" id="cd16922">
    <property type="entry name" value="HATPase_EvgS-ArcB-TorS-like"/>
    <property type="match status" value="1"/>
</dbReference>
<feature type="transmembrane region" description="Helical" evidence="7">
    <location>
        <begin position="193"/>
        <end position="215"/>
    </location>
</feature>
<feature type="domain" description="Histidine kinase" evidence="8">
    <location>
        <begin position="244"/>
        <end position="466"/>
    </location>
</feature>
<accession>A0ABW5BLP7</accession>
<evidence type="ECO:0000313" key="10">
    <source>
        <dbReference type="EMBL" id="MFD2205799.1"/>
    </source>
</evidence>
<gene>
    <name evidence="10" type="ORF">ACFSKO_09265</name>
</gene>
<evidence type="ECO:0000256" key="6">
    <source>
        <dbReference type="PROSITE-ProRule" id="PRU00169"/>
    </source>
</evidence>
<evidence type="ECO:0000259" key="8">
    <source>
        <dbReference type="PROSITE" id="PS50109"/>
    </source>
</evidence>